<name>A0A835ULR1_VANPL</name>
<gene>
    <name evidence="2" type="ORF">HPP92_019474</name>
    <name evidence="1" type="ORF">HPP92_027365</name>
</gene>
<evidence type="ECO:0000313" key="3">
    <source>
        <dbReference type="Proteomes" id="UP000636800"/>
    </source>
</evidence>
<evidence type="ECO:0000313" key="2">
    <source>
        <dbReference type="EMBL" id="KAG0465310.1"/>
    </source>
</evidence>
<dbReference type="EMBL" id="JADCNM010000010">
    <property type="protein sequence ID" value="KAG0465310.1"/>
    <property type="molecule type" value="Genomic_DNA"/>
</dbReference>
<organism evidence="2 4">
    <name type="scientific">Vanilla planifolia</name>
    <name type="common">Vanilla</name>
    <dbReference type="NCBI Taxonomy" id="51239"/>
    <lineage>
        <taxon>Eukaryota</taxon>
        <taxon>Viridiplantae</taxon>
        <taxon>Streptophyta</taxon>
        <taxon>Embryophyta</taxon>
        <taxon>Tracheophyta</taxon>
        <taxon>Spermatophyta</taxon>
        <taxon>Magnoliopsida</taxon>
        <taxon>Liliopsida</taxon>
        <taxon>Asparagales</taxon>
        <taxon>Orchidaceae</taxon>
        <taxon>Vanilloideae</taxon>
        <taxon>Vanilleae</taxon>
        <taxon>Vanilla</taxon>
    </lineage>
</organism>
<evidence type="ECO:0000313" key="4">
    <source>
        <dbReference type="Proteomes" id="UP000639772"/>
    </source>
</evidence>
<reference evidence="3 4" key="1">
    <citation type="journal article" date="2020" name="Nat. Food">
        <title>A phased Vanilla planifolia genome enables genetic improvement of flavour and production.</title>
        <authorList>
            <person name="Hasing T."/>
            <person name="Tang H."/>
            <person name="Brym M."/>
            <person name="Khazi F."/>
            <person name="Huang T."/>
            <person name="Chambers A.H."/>
        </authorList>
    </citation>
    <scope>NUCLEOTIDE SEQUENCE [LARGE SCALE GENOMIC DNA]</scope>
    <source>
        <tissue evidence="2">Leaf</tissue>
    </source>
</reference>
<dbReference type="Proteomes" id="UP000639772">
    <property type="component" value="Chromosome 10"/>
</dbReference>
<evidence type="ECO:0000313" key="1">
    <source>
        <dbReference type="EMBL" id="KAG0449426.1"/>
    </source>
</evidence>
<keyword evidence="3" id="KW-1185">Reference proteome</keyword>
<sequence>MPHKEEAHAVRIATAMCAGRRPAHRLDFKPLDGRSGYEGNSGAASILMVFNGFLVSYDSDKCLQGFNDFVEDLVHCDLLQARRSQLAAPLMGLNQSSST</sequence>
<accession>A0A835ULR1</accession>
<proteinExistence type="predicted"/>
<comment type="caution">
    <text evidence="2">The sequence shown here is derived from an EMBL/GenBank/DDBJ whole genome shotgun (WGS) entry which is preliminary data.</text>
</comment>
<protein>
    <submittedName>
        <fullName evidence="2">Uncharacterized protein</fullName>
    </submittedName>
</protein>
<dbReference type="EMBL" id="JADCNL010000188">
    <property type="protein sequence ID" value="KAG0449426.1"/>
    <property type="molecule type" value="Genomic_DNA"/>
</dbReference>
<dbReference type="AlphaFoldDB" id="A0A835ULR1"/>
<dbReference type="Proteomes" id="UP000636800">
    <property type="component" value="Unassembled WGS sequence"/>
</dbReference>